<proteinExistence type="predicted"/>
<dbReference type="RefSeq" id="XP_009542306.1">
    <property type="nucleotide sequence ID" value="XM_009544011.1"/>
</dbReference>
<organism evidence="2 3">
    <name type="scientific">Heterobasidion irregulare (strain TC 32-1)</name>
    <dbReference type="NCBI Taxonomy" id="747525"/>
    <lineage>
        <taxon>Eukaryota</taxon>
        <taxon>Fungi</taxon>
        <taxon>Dikarya</taxon>
        <taxon>Basidiomycota</taxon>
        <taxon>Agaricomycotina</taxon>
        <taxon>Agaricomycetes</taxon>
        <taxon>Russulales</taxon>
        <taxon>Bondarzewiaceae</taxon>
        <taxon>Heterobasidion</taxon>
        <taxon>Heterobasidion annosum species complex</taxon>
    </lineage>
</organism>
<dbReference type="Proteomes" id="UP000030671">
    <property type="component" value="Unassembled WGS sequence"/>
</dbReference>
<feature type="region of interest" description="Disordered" evidence="1">
    <location>
        <begin position="140"/>
        <end position="162"/>
    </location>
</feature>
<dbReference type="InParanoid" id="W4KIB2"/>
<gene>
    <name evidence="2" type="ORF">HETIRDRAFT_448542</name>
</gene>
<dbReference type="HOGENOM" id="CLU_1378282_0_0_1"/>
<reference evidence="2 3" key="1">
    <citation type="journal article" date="2012" name="New Phytol.">
        <title>Insight into trade-off between wood decay and parasitism from the genome of a fungal forest pathogen.</title>
        <authorList>
            <person name="Olson A."/>
            <person name="Aerts A."/>
            <person name="Asiegbu F."/>
            <person name="Belbahri L."/>
            <person name="Bouzid O."/>
            <person name="Broberg A."/>
            <person name="Canback B."/>
            <person name="Coutinho P.M."/>
            <person name="Cullen D."/>
            <person name="Dalman K."/>
            <person name="Deflorio G."/>
            <person name="van Diepen L.T."/>
            <person name="Dunand C."/>
            <person name="Duplessis S."/>
            <person name="Durling M."/>
            <person name="Gonthier P."/>
            <person name="Grimwood J."/>
            <person name="Fossdal C.G."/>
            <person name="Hansson D."/>
            <person name="Henrissat B."/>
            <person name="Hietala A."/>
            <person name="Himmelstrand K."/>
            <person name="Hoffmeister D."/>
            <person name="Hogberg N."/>
            <person name="James T.Y."/>
            <person name="Karlsson M."/>
            <person name="Kohler A."/>
            <person name="Kues U."/>
            <person name="Lee Y.H."/>
            <person name="Lin Y.C."/>
            <person name="Lind M."/>
            <person name="Lindquist E."/>
            <person name="Lombard V."/>
            <person name="Lucas S."/>
            <person name="Lunden K."/>
            <person name="Morin E."/>
            <person name="Murat C."/>
            <person name="Park J."/>
            <person name="Raffaello T."/>
            <person name="Rouze P."/>
            <person name="Salamov A."/>
            <person name="Schmutz J."/>
            <person name="Solheim H."/>
            <person name="Stahlberg J."/>
            <person name="Velez H."/>
            <person name="de Vries R.P."/>
            <person name="Wiebenga A."/>
            <person name="Woodward S."/>
            <person name="Yakovlev I."/>
            <person name="Garbelotto M."/>
            <person name="Martin F."/>
            <person name="Grigoriev I.V."/>
            <person name="Stenlid J."/>
        </authorList>
    </citation>
    <scope>NUCLEOTIDE SEQUENCE [LARGE SCALE GENOMIC DNA]</scope>
    <source>
        <strain evidence="2 3">TC 32-1</strain>
    </source>
</reference>
<sequence length="198" mass="21450">MPARAPRDLLPAHVHSASLCPTPHPRLREAPGVQRPTLNHAPAFAPAFAFAVVTSRLRNPLPTPDTTPHELRGAETPAGATVHAHTIRKGRSAGPPRPWRPPRSPRPPRLSPYTLSVMRASGHAIPSPAFVAPRPRPVRVRRQSAGAPRGFAKRARGSPRNRWTERSLLGCADDRGGRGEGPAPRWGAVLCVRRRHAG</sequence>
<name>W4KIB2_HETIT</name>
<evidence type="ECO:0000313" key="3">
    <source>
        <dbReference type="Proteomes" id="UP000030671"/>
    </source>
</evidence>
<dbReference type="KEGG" id="hir:HETIRDRAFT_448542"/>
<evidence type="ECO:0000313" key="2">
    <source>
        <dbReference type="EMBL" id="ETW85444.1"/>
    </source>
</evidence>
<feature type="compositionally biased region" description="Pro residues" evidence="1">
    <location>
        <begin position="95"/>
        <end position="110"/>
    </location>
</feature>
<evidence type="ECO:0000256" key="1">
    <source>
        <dbReference type="SAM" id="MobiDB-lite"/>
    </source>
</evidence>
<protein>
    <submittedName>
        <fullName evidence="2">Uncharacterized protein</fullName>
    </submittedName>
</protein>
<dbReference type="GeneID" id="20675871"/>
<accession>W4KIB2</accession>
<dbReference type="AlphaFoldDB" id="W4KIB2"/>
<feature type="region of interest" description="Disordered" evidence="1">
    <location>
        <begin position="64"/>
        <end position="111"/>
    </location>
</feature>
<dbReference type="EMBL" id="KI925455">
    <property type="protein sequence ID" value="ETW85444.1"/>
    <property type="molecule type" value="Genomic_DNA"/>
</dbReference>
<keyword evidence="3" id="KW-1185">Reference proteome</keyword>